<evidence type="ECO:0000313" key="2">
    <source>
        <dbReference type="Proteomes" id="UP000249354"/>
    </source>
</evidence>
<proteinExistence type="predicted"/>
<reference evidence="2" key="1">
    <citation type="submission" date="2018-04" db="EMBL/GenBank/DDBJ databases">
        <authorList>
            <person name="Cornet L."/>
        </authorList>
    </citation>
    <scope>NUCLEOTIDE SEQUENCE [LARGE SCALE GENOMIC DNA]</scope>
</reference>
<evidence type="ECO:0000313" key="1">
    <source>
        <dbReference type="EMBL" id="PZO15135.1"/>
    </source>
</evidence>
<protein>
    <submittedName>
        <fullName evidence="1">DUF29 domain-containing protein</fullName>
    </submittedName>
</protein>
<dbReference type="PANTHER" id="PTHR34235:SF3">
    <property type="entry name" value="SLR1203 PROTEIN"/>
    <property type="match status" value="1"/>
</dbReference>
<accession>A0A2W4VZA9</accession>
<organism evidence="1 2">
    <name type="scientific">Leptolyngbya foveolarum</name>
    <dbReference type="NCBI Taxonomy" id="47253"/>
    <lineage>
        <taxon>Bacteria</taxon>
        <taxon>Bacillati</taxon>
        <taxon>Cyanobacteriota</taxon>
        <taxon>Cyanophyceae</taxon>
        <taxon>Leptolyngbyales</taxon>
        <taxon>Leptolyngbyaceae</taxon>
        <taxon>Leptolyngbya group</taxon>
        <taxon>Leptolyngbya</taxon>
    </lineage>
</organism>
<sequence length="162" mass="18384">MVTSPLTPDKVQALYESDYLAWTEATLGQLSRKDYDNVDWENLIEELSGMARSEKRGLKSNLIVILLHLLKWQYQPARRSGSWSGSVVEHRGRVQDAIADSPSLKQSLPEIYDSAYVRAVKQAAKETGLAESTFPAICPYEIAQALDDDFFPRINLLCWRIH</sequence>
<name>A0A2W4VZA9_9CYAN</name>
<dbReference type="PANTHER" id="PTHR34235">
    <property type="entry name" value="SLR1203 PROTEIN-RELATED"/>
    <property type="match status" value="1"/>
</dbReference>
<dbReference type="InterPro" id="IPR002636">
    <property type="entry name" value="DUF29"/>
</dbReference>
<dbReference type="EMBL" id="QBMC01000097">
    <property type="protein sequence ID" value="PZO15135.1"/>
    <property type="molecule type" value="Genomic_DNA"/>
</dbReference>
<comment type="caution">
    <text evidence="1">The sequence shown here is derived from an EMBL/GenBank/DDBJ whole genome shotgun (WGS) entry which is preliminary data.</text>
</comment>
<dbReference type="Gene3D" id="1.20.1220.20">
    <property type="entry name" value="Uncharcterised protein PF01724"/>
    <property type="match status" value="1"/>
</dbReference>
<reference evidence="1 2" key="2">
    <citation type="submission" date="2018-06" db="EMBL/GenBank/DDBJ databases">
        <title>Metagenomic assembly of (sub)arctic Cyanobacteria and their associated microbiome from non-axenic cultures.</title>
        <authorList>
            <person name="Baurain D."/>
        </authorList>
    </citation>
    <scope>NUCLEOTIDE SEQUENCE [LARGE SCALE GENOMIC DNA]</scope>
    <source>
        <strain evidence="1">ULC129bin1</strain>
    </source>
</reference>
<gene>
    <name evidence="1" type="ORF">DCF25_14020</name>
</gene>
<dbReference type="Proteomes" id="UP000249354">
    <property type="component" value="Unassembled WGS sequence"/>
</dbReference>
<dbReference type="AlphaFoldDB" id="A0A2W4VZA9"/>
<dbReference type="Pfam" id="PF01724">
    <property type="entry name" value="DUF29"/>
    <property type="match status" value="1"/>
</dbReference>